<dbReference type="EMBL" id="CAJNOQ010015128">
    <property type="protein sequence ID" value="CAF1355858.1"/>
    <property type="molecule type" value="Genomic_DNA"/>
</dbReference>
<dbReference type="Proteomes" id="UP000681722">
    <property type="component" value="Unassembled WGS sequence"/>
</dbReference>
<gene>
    <name evidence="2" type="ORF">GPM918_LOCUS31137</name>
    <name evidence="3" type="ORF">SRO942_LOCUS31773</name>
</gene>
<organism evidence="2 4">
    <name type="scientific">Didymodactylos carnosus</name>
    <dbReference type="NCBI Taxonomy" id="1234261"/>
    <lineage>
        <taxon>Eukaryota</taxon>
        <taxon>Metazoa</taxon>
        <taxon>Spiralia</taxon>
        <taxon>Gnathifera</taxon>
        <taxon>Rotifera</taxon>
        <taxon>Eurotatoria</taxon>
        <taxon>Bdelloidea</taxon>
        <taxon>Philodinida</taxon>
        <taxon>Philodinidae</taxon>
        <taxon>Didymodactylos</taxon>
    </lineage>
</organism>
<dbReference type="AlphaFoldDB" id="A0A815HT18"/>
<evidence type="ECO:0000313" key="3">
    <source>
        <dbReference type="EMBL" id="CAF4229454.1"/>
    </source>
</evidence>
<evidence type="ECO:0000256" key="1">
    <source>
        <dbReference type="SAM" id="Phobius"/>
    </source>
</evidence>
<evidence type="ECO:0000313" key="2">
    <source>
        <dbReference type="EMBL" id="CAF1355858.1"/>
    </source>
</evidence>
<feature type="transmembrane region" description="Helical" evidence="1">
    <location>
        <begin position="275"/>
        <end position="298"/>
    </location>
</feature>
<evidence type="ECO:0000313" key="4">
    <source>
        <dbReference type="Proteomes" id="UP000663829"/>
    </source>
</evidence>
<comment type="caution">
    <text evidence="2">The sequence shown here is derived from an EMBL/GenBank/DDBJ whole genome shotgun (WGS) entry which is preliminary data.</text>
</comment>
<dbReference type="OrthoDB" id="10251371at2759"/>
<keyword evidence="1" id="KW-1133">Transmembrane helix</keyword>
<keyword evidence="4" id="KW-1185">Reference proteome</keyword>
<sequence length="317" mass="34619">MAGCLVSLSEEDNAVLNVIRSGIISGHAIFTLPDVSSEYPHGAAPEVSGKEFRNAINLAIMKVQAQGIEFDLAAKYQENIVDVRTCKIDNTDEFPIPNRAEATGLLKTVLEKGIIPIGTFGDLNSTDSDDSDEGDEEFPFHSAYLDAILDQFAKLSGPDRIAYGKPNVQRLYARSSTANLLRGRVYMSEPYFVIDNVYSGSKERCTSDSDCVRANTVSGYESCKNNTCVGYTRPVSEVFKLSCLTYGTESLFITNKISIEQIMVNESNTKVSGGVLAALILLAVSLTGAIMLLGLMALRERRGTPLFDSRILLRNEQ</sequence>
<keyword evidence="1" id="KW-0472">Membrane</keyword>
<name>A0A815HT18_9BILA</name>
<proteinExistence type="predicted"/>
<accession>A0A815HT18</accession>
<protein>
    <submittedName>
        <fullName evidence="2">Uncharacterized protein</fullName>
    </submittedName>
</protein>
<dbReference type="EMBL" id="CAJOBC010066881">
    <property type="protein sequence ID" value="CAF4229454.1"/>
    <property type="molecule type" value="Genomic_DNA"/>
</dbReference>
<keyword evidence="1" id="KW-0812">Transmembrane</keyword>
<dbReference type="Proteomes" id="UP000663829">
    <property type="component" value="Unassembled WGS sequence"/>
</dbReference>
<reference evidence="2" key="1">
    <citation type="submission" date="2021-02" db="EMBL/GenBank/DDBJ databases">
        <authorList>
            <person name="Nowell W R."/>
        </authorList>
    </citation>
    <scope>NUCLEOTIDE SEQUENCE</scope>
</reference>